<accession>A0A3Q9M7Z4</accession>
<feature type="transmembrane region" description="Helical" evidence="1">
    <location>
        <begin position="6"/>
        <end position="23"/>
    </location>
</feature>
<evidence type="ECO:0000256" key="1">
    <source>
        <dbReference type="SAM" id="Phobius"/>
    </source>
</evidence>
<dbReference type="EMBL" id="CP034722">
    <property type="protein sequence ID" value="AZT30046.1"/>
    <property type="molecule type" value="Genomic_DNA"/>
</dbReference>
<dbReference type="RefSeq" id="WP_115285268.1">
    <property type="nucleotide sequence ID" value="NZ_CP034705.1"/>
</dbReference>
<proteinExistence type="predicted"/>
<name>A0A3Q9M7Z4_SALET</name>
<keyword evidence="1" id="KW-0812">Transmembrane</keyword>
<gene>
    <name evidence="4" type="ORF">ELZ69_17545</name>
    <name evidence="3" type="ORF">ELZ75_17245</name>
    <name evidence="2" type="ORF">ELZ96_17245</name>
</gene>
<dbReference type="EMBL" id="CP034718">
    <property type="protein sequence ID" value="AZT13173.1"/>
    <property type="molecule type" value="Genomic_DNA"/>
</dbReference>
<dbReference type="EMBL" id="CP034705">
    <property type="protein sequence ID" value="AZT04832.1"/>
    <property type="molecule type" value="Genomic_DNA"/>
</dbReference>
<sequence>MKTKYIFMISFSFFVISIVSIAISREGYIRGSEYVGNNNVTESKNIEYKIEGCDIKDNNLLIKGWIAKIGSSNKESIVGVILHKDGTEYFIRANLFFRWDISSQLNLVHNDSLPYGKIGFSASIADIPQAPREIKIYFKHDNVVHIINARCLNENN</sequence>
<organism evidence="4">
    <name type="scientific">Salmonella enterica subsp. enterica serovar Moero</name>
    <dbReference type="NCBI Taxonomy" id="2500154"/>
    <lineage>
        <taxon>Bacteria</taxon>
        <taxon>Pseudomonadati</taxon>
        <taxon>Pseudomonadota</taxon>
        <taxon>Gammaproteobacteria</taxon>
        <taxon>Enterobacterales</taxon>
        <taxon>Enterobacteriaceae</taxon>
        <taxon>Salmonella</taxon>
    </lineage>
</organism>
<protein>
    <submittedName>
        <fullName evidence="4">Uncharacterized protein</fullName>
    </submittedName>
</protein>
<evidence type="ECO:0000313" key="3">
    <source>
        <dbReference type="EMBL" id="AZT13173.1"/>
    </source>
</evidence>
<evidence type="ECO:0000313" key="2">
    <source>
        <dbReference type="EMBL" id="AZT04832.1"/>
    </source>
</evidence>
<evidence type="ECO:0000313" key="4">
    <source>
        <dbReference type="EMBL" id="AZT30046.1"/>
    </source>
</evidence>
<dbReference type="AlphaFoldDB" id="A0A3Q9M7Z4"/>
<keyword evidence="1" id="KW-0472">Membrane</keyword>
<keyword evidence="1" id="KW-1133">Transmembrane helix</keyword>
<reference evidence="4" key="1">
    <citation type="submission" date="2018-12" db="EMBL/GenBank/DDBJ databases">
        <title>Complete genome sequences of twenty non-typhoidal Salmonella isolates from Rwanda.</title>
        <authorList>
            <person name="Byukusenge M."/>
            <person name="Li L."/>
            <person name="Subhashinie K."/>
            <person name="Nzayirambaho M."/>
            <person name="Kuchipudi S.V."/>
            <person name="Jayarao B.M."/>
        </authorList>
    </citation>
    <scope>NUCLEOTIDE SEQUENCE</scope>
    <source>
        <strain evidence="4">RSE02</strain>
        <strain evidence="3">RSE08</strain>
        <strain evidence="2">RSE29</strain>
    </source>
</reference>